<dbReference type="Gene3D" id="3.40.50.2020">
    <property type="match status" value="1"/>
</dbReference>
<dbReference type="Proteomes" id="UP000233440">
    <property type="component" value="Unassembled WGS sequence"/>
</dbReference>
<evidence type="ECO:0000259" key="2">
    <source>
        <dbReference type="Pfam" id="PF00156"/>
    </source>
</evidence>
<evidence type="ECO:0000313" key="5">
    <source>
        <dbReference type="Proteomes" id="UP000233440"/>
    </source>
</evidence>
<feature type="domain" description="Phosphoribosyltransferase" evidence="2">
    <location>
        <begin position="170"/>
        <end position="231"/>
    </location>
</feature>
<dbReference type="Pfam" id="PF00156">
    <property type="entry name" value="Pribosyltran"/>
    <property type="match status" value="1"/>
</dbReference>
<reference evidence="4 5" key="1">
    <citation type="submission" date="2017-11" db="EMBL/GenBank/DDBJ databases">
        <title>Bacillus camelliae sp. nov., isolated from pu'er tea.</title>
        <authorList>
            <person name="Niu L."/>
        </authorList>
    </citation>
    <scope>NUCLEOTIDE SEQUENCE [LARGE SCALE GENOMIC DNA]</scope>
    <source>
        <strain evidence="4 5">7578-1</strain>
    </source>
</reference>
<dbReference type="SUPFAM" id="SSF53271">
    <property type="entry name" value="PRTase-like"/>
    <property type="match status" value="1"/>
</dbReference>
<dbReference type="Pfam" id="PF18912">
    <property type="entry name" value="DZR_2"/>
    <property type="match status" value="1"/>
</dbReference>
<keyword evidence="4" id="KW-0328">Glycosyltransferase</keyword>
<dbReference type="PANTHER" id="PTHR47505">
    <property type="entry name" value="DNA UTILIZATION PROTEIN YHGH"/>
    <property type="match status" value="1"/>
</dbReference>
<dbReference type="AlphaFoldDB" id="A0A2N3LNT8"/>
<keyword evidence="4" id="KW-0808">Transferase</keyword>
<dbReference type="InterPro" id="IPR000836">
    <property type="entry name" value="PRTase_dom"/>
</dbReference>
<name>A0A2N3LNT8_9BACI</name>
<dbReference type="InterPro" id="IPR029057">
    <property type="entry name" value="PRTase-like"/>
</dbReference>
<dbReference type="OrthoDB" id="9779910at2"/>
<dbReference type="GO" id="GO:0016757">
    <property type="term" value="F:glycosyltransferase activity"/>
    <property type="evidence" value="ECO:0007669"/>
    <property type="project" value="UniProtKB-KW"/>
</dbReference>
<sequence>MVEYCLLCNIYIVPRISWSFFFFQHEEELLCDDCRKKLTKISGKTCEKCGRPLVKLATEYIQNNICLDCIRWEQDEQWSGILEKNISIYEYNDFFKDVLSQFKFRGDYILAEIFAQEIRKTTKLIKYDLIVPIPLSQERLLERGFNQAEALILAAGSQPYHALTRVHSEKQSKKSRKERIHIENVFQVAEPVHGKAILLIDDIYTTGSTIRHAAKTLKMAGAKSVVSFTVARG</sequence>
<gene>
    <name evidence="4" type="ORF">CWO92_04090</name>
</gene>
<dbReference type="RefSeq" id="WP_101352927.1">
    <property type="nucleotide sequence ID" value="NZ_PIQO01000002.1"/>
</dbReference>
<organism evidence="4 5">
    <name type="scientific">Heyndrickxia camelliae</name>
    <dbReference type="NCBI Taxonomy" id="1707093"/>
    <lineage>
        <taxon>Bacteria</taxon>
        <taxon>Bacillati</taxon>
        <taxon>Bacillota</taxon>
        <taxon>Bacilli</taxon>
        <taxon>Bacillales</taxon>
        <taxon>Bacillaceae</taxon>
        <taxon>Heyndrickxia</taxon>
    </lineage>
</organism>
<dbReference type="CDD" id="cd06223">
    <property type="entry name" value="PRTases_typeI"/>
    <property type="match status" value="1"/>
</dbReference>
<evidence type="ECO:0000256" key="1">
    <source>
        <dbReference type="ARBA" id="ARBA00008007"/>
    </source>
</evidence>
<dbReference type="EMBL" id="PIQO01000002">
    <property type="protein sequence ID" value="PKR86288.1"/>
    <property type="molecule type" value="Genomic_DNA"/>
</dbReference>
<accession>A0A2N3LNT8</accession>
<comment type="similarity">
    <text evidence="1">Belongs to the ComF/GntX family.</text>
</comment>
<comment type="caution">
    <text evidence="4">The sequence shown here is derived from an EMBL/GenBank/DDBJ whole genome shotgun (WGS) entry which is preliminary data.</text>
</comment>
<dbReference type="PANTHER" id="PTHR47505:SF1">
    <property type="entry name" value="DNA UTILIZATION PROTEIN YHGH"/>
    <property type="match status" value="1"/>
</dbReference>
<feature type="domain" description="Double zinc ribbon" evidence="3">
    <location>
        <begin position="24"/>
        <end position="69"/>
    </location>
</feature>
<keyword evidence="5" id="KW-1185">Reference proteome</keyword>
<protein>
    <submittedName>
        <fullName evidence="4">Amidophosphoribosyltransferase</fullName>
    </submittedName>
</protein>
<evidence type="ECO:0000259" key="3">
    <source>
        <dbReference type="Pfam" id="PF18912"/>
    </source>
</evidence>
<evidence type="ECO:0000313" key="4">
    <source>
        <dbReference type="EMBL" id="PKR86288.1"/>
    </source>
</evidence>
<proteinExistence type="inferred from homology"/>
<dbReference type="InterPro" id="IPR051910">
    <property type="entry name" value="ComF/GntX_DNA_util-trans"/>
</dbReference>
<dbReference type="InterPro" id="IPR044005">
    <property type="entry name" value="DZR_2"/>
</dbReference>